<feature type="domain" description="Histidine kinase" evidence="12">
    <location>
        <begin position="224"/>
        <end position="435"/>
    </location>
</feature>
<dbReference type="PANTHER" id="PTHR45436:SF5">
    <property type="entry name" value="SENSOR HISTIDINE KINASE TRCS"/>
    <property type="match status" value="1"/>
</dbReference>
<comment type="catalytic activity">
    <reaction evidence="1">
        <text>ATP + protein L-histidine = ADP + protein N-phospho-L-histidine.</text>
        <dbReference type="EC" id="2.7.13.3"/>
    </reaction>
</comment>
<dbReference type="Pfam" id="PF00512">
    <property type="entry name" value="HisKA"/>
    <property type="match status" value="1"/>
</dbReference>
<dbReference type="InterPro" id="IPR004358">
    <property type="entry name" value="Sig_transdc_His_kin-like_C"/>
</dbReference>
<dbReference type="RefSeq" id="WP_119275629.1">
    <property type="nucleotide sequence ID" value="NZ_QWLA01000002.1"/>
</dbReference>
<dbReference type="InterPro" id="IPR003594">
    <property type="entry name" value="HATPase_dom"/>
</dbReference>
<dbReference type="SMART" id="SM00388">
    <property type="entry name" value="HisKA"/>
    <property type="match status" value="1"/>
</dbReference>
<dbReference type="OrthoDB" id="9813151at2"/>
<evidence type="ECO:0000256" key="6">
    <source>
        <dbReference type="ARBA" id="ARBA00022692"/>
    </source>
</evidence>
<evidence type="ECO:0000259" key="13">
    <source>
        <dbReference type="PROSITE" id="PS50885"/>
    </source>
</evidence>
<protein>
    <recommendedName>
        <fullName evidence="3">histidine kinase</fullName>
        <ecNumber evidence="3">2.7.13.3</ecNumber>
    </recommendedName>
</protein>
<dbReference type="SUPFAM" id="SSF55874">
    <property type="entry name" value="ATPase domain of HSP90 chaperone/DNA topoisomerase II/histidine kinase"/>
    <property type="match status" value="1"/>
</dbReference>
<dbReference type="InterPro" id="IPR003661">
    <property type="entry name" value="HisK_dim/P_dom"/>
</dbReference>
<keyword evidence="4" id="KW-0597">Phosphoprotein</keyword>
<evidence type="ECO:0000259" key="12">
    <source>
        <dbReference type="PROSITE" id="PS50109"/>
    </source>
</evidence>
<dbReference type="PANTHER" id="PTHR45436">
    <property type="entry name" value="SENSOR HISTIDINE KINASE YKOH"/>
    <property type="match status" value="1"/>
</dbReference>
<dbReference type="PROSITE" id="PS50885">
    <property type="entry name" value="HAMP"/>
    <property type="match status" value="1"/>
</dbReference>
<dbReference type="GO" id="GO:0000155">
    <property type="term" value="F:phosphorelay sensor kinase activity"/>
    <property type="evidence" value="ECO:0007669"/>
    <property type="project" value="InterPro"/>
</dbReference>
<evidence type="ECO:0000256" key="3">
    <source>
        <dbReference type="ARBA" id="ARBA00012438"/>
    </source>
</evidence>
<dbReference type="EC" id="2.7.13.3" evidence="3"/>
<dbReference type="Pfam" id="PF02518">
    <property type="entry name" value="HATPase_c"/>
    <property type="match status" value="1"/>
</dbReference>
<dbReference type="AlphaFoldDB" id="A0A399F328"/>
<evidence type="ECO:0000313" key="14">
    <source>
        <dbReference type="EMBL" id="RIH89679.1"/>
    </source>
</evidence>
<dbReference type="CDD" id="cd00075">
    <property type="entry name" value="HATPase"/>
    <property type="match status" value="1"/>
</dbReference>
<dbReference type="InterPro" id="IPR003660">
    <property type="entry name" value="HAMP_dom"/>
</dbReference>
<organism evidence="14 15">
    <name type="scientific">Calidithermus roseus</name>
    <dbReference type="NCBI Taxonomy" id="1644118"/>
    <lineage>
        <taxon>Bacteria</taxon>
        <taxon>Thermotogati</taxon>
        <taxon>Deinococcota</taxon>
        <taxon>Deinococci</taxon>
        <taxon>Thermales</taxon>
        <taxon>Thermaceae</taxon>
        <taxon>Calidithermus</taxon>
    </lineage>
</organism>
<evidence type="ECO:0000256" key="5">
    <source>
        <dbReference type="ARBA" id="ARBA00022679"/>
    </source>
</evidence>
<comment type="subcellular location">
    <subcellularLocation>
        <location evidence="2">Membrane</location>
    </subcellularLocation>
</comment>
<name>A0A399F328_9DEIN</name>
<gene>
    <name evidence="14" type="primary">tcrY_1</name>
    <name evidence="14" type="ORF">Mrose_00271</name>
</gene>
<dbReference type="SMART" id="SM00304">
    <property type="entry name" value="HAMP"/>
    <property type="match status" value="1"/>
</dbReference>
<dbReference type="InterPro" id="IPR036097">
    <property type="entry name" value="HisK_dim/P_sf"/>
</dbReference>
<keyword evidence="7 14" id="KW-0418">Kinase</keyword>
<dbReference type="InterPro" id="IPR050428">
    <property type="entry name" value="TCS_sensor_his_kinase"/>
</dbReference>
<keyword evidence="15" id="KW-1185">Reference proteome</keyword>
<dbReference type="Proteomes" id="UP000265341">
    <property type="component" value="Unassembled WGS sequence"/>
</dbReference>
<keyword evidence="8 11" id="KW-1133">Transmembrane helix</keyword>
<dbReference type="Gene3D" id="1.10.287.130">
    <property type="match status" value="1"/>
</dbReference>
<evidence type="ECO:0000256" key="4">
    <source>
        <dbReference type="ARBA" id="ARBA00022553"/>
    </source>
</evidence>
<evidence type="ECO:0000256" key="8">
    <source>
        <dbReference type="ARBA" id="ARBA00022989"/>
    </source>
</evidence>
<evidence type="ECO:0000256" key="1">
    <source>
        <dbReference type="ARBA" id="ARBA00000085"/>
    </source>
</evidence>
<evidence type="ECO:0000256" key="11">
    <source>
        <dbReference type="SAM" id="Phobius"/>
    </source>
</evidence>
<dbReference type="Gene3D" id="6.10.340.10">
    <property type="match status" value="1"/>
</dbReference>
<dbReference type="PROSITE" id="PS50109">
    <property type="entry name" value="HIS_KIN"/>
    <property type="match status" value="1"/>
</dbReference>
<evidence type="ECO:0000256" key="7">
    <source>
        <dbReference type="ARBA" id="ARBA00022777"/>
    </source>
</evidence>
<evidence type="ECO:0000256" key="10">
    <source>
        <dbReference type="ARBA" id="ARBA00023136"/>
    </source>
</evidence>
<evidence type="ECO:0000256" key="9">
    <source>
        <dbReference type="ARBA" id="ARBA00023012"/>
    </source>
</evidence>
<dbReference type="InterPro" id="IPR036890">
    <property type="entry name" value="HATPase_C_sf"/>
</dbReference>
<proteinExistence type="predicted"/>
<dbReference type="Pfam" id="PF00672">
    <property type="entry name" value="HAMP"/>
    <property type="match status" value="1"/>
</dbReference>
<dbReference type="InterPro" id="IPR005467">
    <property type="entry name" value="His_kinase_dom"/>
</dbReference>
<feature type="domain" description="HAMP" evidence="13">
    <location>
        <begin position="162"/>
        <end position="216"/>
    </location>
</feature>
<keyword evidence="5 14" id="KW-0808">Transferase</keyword>
<dbReference type="SMART" id="SM00387">
    <property type="entry name" value="HATPase_c"/>
    <property type="match status" value="1"/>
</dbReference>
<sequence>MSLRLRLTLFYTLLVAGVLLLAGLGLRLGLARILQAELDQRLQEALVLAQPWVNSDNGRLGFSQEGELLPKLPPDMVLLLYGPKGLAEGLGRAPHPPPAPRVGCFAATGFRFCGTRVDGGMLLAGRLLAGLEASLRALERVLFWVFPAALGLALALGYFLVGRALRPVRTLTLAARERAQSRSWNRPLPLPVARDELFTLSQAFNALLASLGQLIENERRFTQDAAHELRTPLTVLLGRLEQAQEKNHDPQVAQALDSAYRSTQRLLALVEKLLQLVRAEAGQGLARERVALNELAAEVAEDLLPLFEAKGLALRVSLPERPLLATGDRLALGLALRNLLENALKFTPAGEVWVTLRQLGAEALVEVEDTGGGIPEAALPHLFERFYQAQVEHRRSGSGLGLALVAAIARWHGGRVEAANGPRGARFRLWLPMQASTTH</sequence>
<comment type="caution">
    <text evidence="14">The sequence shown here is derived from an EMBL/GenBank/DDBJ whole genome shotgun (WGS) entry which is preliminary data.</text>
</comment>
<dbReference type="EMBL" id="QWLA01000002">
    <property type="protein sequence ID" value="RIH89679.1"/>
    <property type="molecule type" value="Genomic_DNA"/>
</dbReference>
<dbReference type="GO" id="GO:0005886">
    <property type="term" value="C:plasma membrane"/>
    <property type="evidence" value="ECO:0007669"/>
    <property type="project" value="TreeGrafter"/>
</dbReference>
<dbReference type="PRINTS" id="PR00344">
    <property type="entry name" value="BCTRLSENSOR"/>
</dbReference>
<dbReference type="SUPFAM" id="SSF47384">
    <property type="entry name" value="Homodimeric domain of signal transducing histidine kinase"/>
    <property type="match status" value="1"/>
</dbReference>
<keyword evidence="10 11" id="KW-0472">Membrane</keyword>
<keyword evidence="9" id="KW-0902">Two-component regulatory system</keyword>
<dbReference type="CDD" id="cd00082">
    <property type="entry name" value="HisKA"/>
    <property type="match status" value="1"/>
</dbReference>
<evidence type="ECO:0000313" key="15">
    <source>
        <dbReference type="Proteomes" id="UP000265341"/>
    </source>
</evidence>
<dbReference type="Gene3D" id="3.30.565.10">
    <property type="entry name" value="Histidine kinase-like ATPase, C-terminal domain"/>
    <property type="match status" value="1"/>
</dbReference>
<reference evidence="14 15" key="1">
    <citation type="submission" date="2018-08" db="EMBL/GenBank/DDBJ databases">
        <title>Meiothermus roseus NBRC 110900 genome sequencing project.</title>
        <authorList>
            <person name="Da Costa M.S."/>
            <person name="Albuquerque L."/>
            <person name="Raposo P."/>
            <person name="Froufe H.J.C."/>
            <person name="Barroso C.S."/>
            <person name="Egas C."/>
        </authorList>
    </citation>
    <scope>NUCLEOTIDE SEQUENCE [LARGE SCALE GENOMIC DNA]</scope>
    <source>
        <strain evidence="14 15">NBRC 110900</strain>
    </source>
</reference>
<keyword evidence="6 11" id="KW-0812">Transmembrane</keyword>
<evidence type="ECO:0000256" key="2">
    <source>
        <dbReference type="ARBA" id="ARBA00004370"/>
    </source>
</evidence>
<feature type="transmembrane region" description="Helical" evidence="11">
    <location>
        <begin position="141"/>
        <end position="161"/>
    </location>
</feature>
<accession>A0A399F328</accession>